<feature type="compositionally biased region" description="Basic and acidic residues" evidence="1">
    <location>
        <begin position="469"/>
        <end position="491"/>
    </location>
</feature>
<comment type="caution">
    <text evidence="2">The sequence shown here is derived from an EMBL/GenBank/DDBJ whole genome shotgun (WGS) entry which is preliminary data.</text>
</comment>
<protein>
    <submittedName>
        <fullName evidence="2">Uncharacterized protein</fullName>
    </submittedName>
</protein>
<accession>A0ABQ7J627</accession>
<feature type="compositionally biased region" description="Low complexity" evidence="1">
    <location>
        <begin position="48"/>
        <end position="62"/>
    </location>
</feature>
<gene>
    <name evidence="2" type="ORF">IE077_001014</name>
</gene>
<sequence>MLLSNKLKLTTMSSRQLRRLRIQKSQAAEISNGLSEDRSNGKEENVDESSSSASSGDGVDSETGSSPLNLAGNTKKGSFFFNASSLLVNDDQDASDSDEQSDEEKSARITKVTAKPLATKKKSRTIIQRVKDNVEISLNDLENILSETVKTPPSPTPPLISHNPIIPLSALPPAHYSLLMKRDGFDPMANRPRLFSNAASYEERKKQMHLGDHSSNLFRRKYWLIPLQNLPPPGITNGLYMETCQNGDGTSTFVMKLTRRYAEILDHCHHILFMGNPHELLDLCRLHPFHVDLLLHTATILMQQNQSFSQVIPLIKNALLALQCNFLPTFSPFLRDVSGLPQVSVDSTNEINKVLFKAILFHMHSMGQGGHEAVAFELCKLAMAMDLRQDICHALLHVDGYALTARYYLKLLRFSHRFIMDHPTIFLSEALSDDSEDVEASTRSHPMGDRFKQKSPVSSSVLLPAVHTPKGEDENDAKDANEKGLKKATERPSLHSFSSSIFYTIFAAIPYEQMEAQTLHASKNGKAATETQLHIRTNIPTLASASLIDTLIPEEKGGEESIYPTTETEEIPLISLESLPILSGVSNLEFILPNFAFSCSLAICQAFSNTIKTNAIGAIDAETFIRFLKAPQCFFLNSKIHHFMLLRALLLFPDFLRTLLDKGGFTAQQTVKEREAVSLCCFVYYRSL</sequence>
<dbReference type="PANTHER" id="PTHR22684:SF0">
    <property type="entry name" value="RIBOSOME QUALITY CONTROL COMPLEX SUBUNIT TCF25"/>
    <property type="match status" value="1"/>
</dbReference>
<feature type="region of interest" description="Disordered" evidence="1">
    <location>
        <begin position="23"/>
        <end position="70"/>
    </location>
</feature>
<feature type="compositionally biased region" description="Acidic residues" evidence="1">
    <location>
        <begin position="91"/>
        <end position="102"/>
    </location>
</feature>
<dbReference type="EMBL" id="JADAQX010000754">
    <property type="protein sequence ID" value="KAF8819447.1"/>
    <property type="molecule type" value="Genomic_DNA"/>
</dbReference>
<keyword evidence="3" id="KW-1185">Reference proteome</keyword>
<feature type="compositionally biased region" description="Basic and acidic residues" evidence="1">
    <location>
        <begin position="35"/>
        <end position="44"/>
    </location>
</feature>
<dbReference type="Pfam" id="PF04910">
    <property type="entry name" value="Tcf25"/>
    <property type="match status" value="1"/>
</dbReference>
<dbReference type="InterPro" id="IPR006994">
    <property type="entry name" value="TCF25/Rqc1"/>
</dbReference>
<feature type="region of interest" description="Disordered" evidence="1">
    <location>
        <begin position="437"/>
        <end position="491"/>
    </location>
</feature>
<proteinExistence type="predicted"/>
<reference evidence="2 3" key="1">
    <citation type="journal article" date="2020" name="bioRxiv">
        <title>Metabolic contributions of an alphaproteobacterial endosymbiont in the apicomplexan Cardiosporidium cionae.</title>
        <authorList>
            <person name="Hunter E.S."/>
            <person name="Paight C.J."/>
            <person name="Lane C.E."/>
        </authorList>
    </citation>
    <scope>NUCLEOTIDE SEQUENCE [LARGE SCALE GENOMIC DNA]</scope>
    <source>
        <strain evidence="2">ESH_2018</strain>
    </source>
</reference>
<name>A0ABQ7J627_9APIC</name>
<dbReference type="Proteomes" id="UP000823046">
    <property type="component" value="Unassembled WGS sequence"/>
</dbReference>
<dbReference type="PANTHER" id="PTHR22684">
    <property type="entry name" value="NULP1-RELATED"/>
    <property type="match status" value="1"/>
</dbReference>
<organism evidence="2 3">
    <name type="scientific">Cardiosporidium cionae</name>
    <dbReference type="NCBI Taxonomy" id="476202"/>
    <lineage>
        <taxon>Eukaryota</taxon>
        <taxon>Sar</taxon>
        <taxon>Alveolata</taxon>
        <taxon>Apicomplexa</taxon>
        <taxon>Aconoidasida</taxon>
        <taxon>Nephromycida</taxon>
        <taxon>Cardiosporidium</taxon>
    </lineage>
</organism>
<evidence type="ECO:0000313" key="3">
    <source>
        <dbReference type="Proteomes" id="UP000823046"/>
    </source>
</evidence>
<feature type="compositionally biased region" description="Polar residues" evidence="1">
    <location>
        <begin position="23"/>
        <end position="34"/>
    </location>
</feature>
<evidence type="ECO:0000256" key="1">
    <source>
        <dbReference type="SAM" id="MobiDB-lite"/>
    </source>
</evidence>
<evidence type="ECO:0000313" key="2">
    <source>
        <dbReference type="EMBL" id="KAF8819447.1"/>
    </source>
</evidence>
<feature type="region of interest" description="Disordered" evidence="1">
    <location>
        <begin position="91"/>
        <end position="110"/>
    </location>
</feature>
<feature type="compositionally biased region" description="Low complexity" evidence="1">
    <location>
        <begin position="455"/>
        <end position="464"/>
    </location>
</feature>
<feature type="compositionally biased region" description="Basic and acidic residues" evidence="1">
    <location>
        <begin position="440"/>
        <end position="452"/>
    </location>
</feature>